<protein>
    <recommendedName>
        <fullName evidence="4">Hydrophobic W protein</fullName>
    </recommendedName>
</protein>
<organism evidence="2 3">
    <name type="scientific">Novacetimonas hansenii ATCC 23769</name>
    <dbReference type="NCBI Taxonomy" id="714995"/>
    <lineage>
        <taxon>Bacteria</taxon>
        <taxon>Pseudomonadati</taxon>
        <taxon>Pseudomonadota</taxon>
        <taxon>Alphaproteobacteria</taxon>
        <taxon>Acetobacterales</taxon>
        <taxon>Acetobacteraceae</taxon>
        <taxon>Novacetimonas</taxon>
    </lineage>
</organism>
<comment type="caution">
    <text evidence="2">The sequence shown here is derived from an EMBL/GenBank/DDBJ whole genome shotgun (WGS) entry which is preliminary data.</text>
</comment>
<gene>
    <name evidence="2" type="ORF">GXY_01906</name>
</gene>
<evidence type="ECO:0008006" key="4">
    <source>
        <dbReference type="Google" id="ProtNLM"/>
    </source>
</evidence>
<name>D5QB90_NOVHA</name>
<dbReference type="AlphaFoldDB" id="D5QB90"/>
<feature type="compositionally biased region" description="Basic and acidic residues" evidence="1">
    <location>
        <begin position="1"/>
        <end position="20"/>
    </location>
</feature>
<feature type="compositionally biased region" description="Basic residues" evidence="1">
    <location>
        <begin position="484"/>
        <end position="495"/>
    </location>
</feature>
<feature type="compositionally biased region" description="Low complexity" evidence="1">
    <location>
        <begin position="400"/>
        <end position="416"/>
    </location>
</feature>
<feature type="region of interest" description="Disordered" evidence="1">
    <location>
        <begin position="1"/>
        <end position="31"/>
    </location>
</feature>
<sequence length="495" mass="52496">MGRAPCRPDRQGMPDHDTRYSQRGKSGLDPYSGPCPAFDMSCAAHPRTFPPAGRPRMTGRPDRILNVGVSAQLMLLEPGTFCIFHAPVARPPGMGGLGGLPGVRVTPSPTDPDGAITIRGLDDDGWLGLDRGAALVRVDNRPTWILVTTYHDPAHDDVRPNLQVARLYTPTTPAAAAAPFAAPATAMQQAAPRPATAPPIAAPQTGGSGIVAHIQRRGDVHVTCDEWMGTVGGHAWIEGFSILPDDPVTPGQIEYQAVLGQGWFSPWVEGGTYCGSRGMALPLLGLRVRLTGKAAEQFICRVSATFIDGSHIGPVEDIAVMSDDLSPLEAFRIEITPRTAQDDMTGGIMPENADIAADMAHDTQVLDLLDEVSAAQAAPAATRTRRGRRPTRRDMAGEQAPSAIAAATAPRAGTTRGTKKSPAKVTAKTASRARTQAMDAQAVNTQAKDTQVRDTPVDATDIPPRDIHPGRGRKAPGSRVALLKARKKAATRRRT</sequence>
<reference evidence="2 3" key="1">
    <citation type="journal article" date="2010" name="J. Bacteriol.">
        <title>Genome sequence of a cellulose-producing bacterium, Gluconacetobacter hansenii ATCC 23769.</title>
        <authorList>
            <person name="Iyer P.R."/>
            <person name="Geib S.M."/>
            <person name="Catchmark J."/>
            <person name="Kao T.H."/>
            <person name="Tien M."/>
        </authorList>
    </citation>
    <scope>NUCLEOTIDE SEQUENCE [LARGE SCALE GENOMIC DNA]</scope>
    <source>
        <strain evidence="2 3">ATCC 23769</strain>
    </source>
</reference>
<proteinExistence type="predicted"/>
<evidence type="ECO:0000313" key="2">
    <source>
        <dbReference type="EMBL" id="EFG85576.1"/>
    </source>
</evidence>
<dbReference type="EMBL" id="ADTV01000004">
    <property type="protein sequence ID" value="EFG85576.1"/>
    <property type="molecule type" value="Genomic_DNA"/>
</dbReference>
<feature type="region of interest" description="Disordered" evidence="1">
    <location>
        <begin position="375"/>
        <end position="495"/>
    </location>
</feature>
<dbReference type="InterPro" id="IPR006637">
    <property type="entry name" value="ChW"/>
</dbReference>
<evidence type="ECO:0000313" key="3">
    <source>
        <dbReference type="Proteomes" id="UP000006468"/>
    </source>
</evidence>
<dbReference type="Proteomes" id="UP000006468">
    <property type="component" value="Chromosome"/>
</dbReference>
<dbReference type="HOGENOM" id="CLU_550718_0_0_5"/>
<dbReference type="Pfam" id="PF07538">
    <property type="entry name" value="ChW"/>
    <property type="match status" value="1"/>
</dbReference>
<accession>D5QB90</accession>
<evidence type="ECO:0000256" key="1">
    <source>
        <dbReference type="SAM" id="MobiDB-lite"/>
    </source>
</evidence>